<feature type="transmembrane region" description="Helical" evidence="1">
    <location>
        <begin position="341"/>
        <end position="360"/>
    </location>
</feature>
<evidence type="ECO:0000259" key="2">
    <source>
        <dbReference type="Pfam" id="PF01757"/>
    </source>
</evidence>
<dbReference type="GO" id="GO:0000271">
    <property type="term" value="P:polysaccharide biosynthetic process"/>
    <property type="evidence" value="ECO:0007669"/>
    <property type="project" value="TreeGrafter"/>
</dbReference>
<feature type="transmembrane region" description="Helical" evidence="1">
    <location>
        <begin position="205"/>
        <end position="227"/>
    </location>
</feature>
<name>A0A6H2BZ33_DOLFA</name>
<keyword evidence="1" id="KW-0812">Transmembrane</keyword>
<evidence type="ECO:0000256" key="1">
    <source>
        <dbReference type="SAM" id="Phobius"/>
    </source>
</evidence>
<dbReference type="AlphaFoldDB" id="A0A6H2BZ33"/>
<dbReference type="InterPro" id="IPR002656">
    <property type="entry name" value="Acyl_transf_3_dom"/>
</dbReference>
<organism evidence="3 4">
    <name type="scientific">Dolichospermum flos-aquae CCAP 1403/13F</name>
    <dbReference type="NCBI Taxonomy" id="315271"/>
    <lineage>
        <taxon>Bacteria</taxon>
        <taxon>Bacillati</taxon>
        <taxon>Cyanobacteriota</taxon>
        <taxon>Cyanophyceae</taxon>
        <taxon>Nostocales</taxon>
        <taxon>Aphanizomenonaceae</taxon>
        <taxon>Dolichospermum</taxon>
    </lineage>
</organism>
<dbReference type="RefSeq" id="WP_168695519.1">
    <property type="nucleotide sequence ID" value="NZ_CP051206.1"/>
</dbReference>
<feature type="transmembrane region" description="Helical" evidence="1">
    <location>
        <begin position="239"/>
        <end position="257"/>
    </location>
</feature>
<dbReference type="Pfam" id="PF01757">
    <property type="entry name" value="Acyl_transf_3"/>
    <property type="match status" value="1"/>
</dbReference>
<gene>
    <name evidence="3" type="ORF">HGD76_08535</name>
</gene>
<proteinExistence type="predicted"/>
<feature type="transmembrane region" description="Helical" evidence="1">
    <location>
        <begin position="277"/>
        <end position="297"/>
    </location>
</feature>
<keyword evidence="1" id="KW-0472">Membrane</keyword>
<feature type="transmembrane region" description="Helical" evidence="1">
    <location>
        <begin position="304"/>
        <end position="321"/>
    </location>
</feature>
<evidence type="ECO:0000313" key="4">
    <source>
        <dbReference type="Proteomes" id="UP000502433"/>
    </source>
</evidence>
<dbReference type="InterPro" id="IPR050879">
    <property type="entry name" value="Acyltransferase_3"/>
</dbReference>
<dbReference type="PANTHER" id="PTHR23028:SF131">
    <property type="entry name" value="BLR2367 PROTEIN"/>
    <property type="match status" value="1"/>
</dbReference>
<dbReference type="Proteomes" id="UP000502433">
    <property type="component" value="Chromosome"/>
</dbReference>
<dbReference type="PANTHER" id="PTHR23028">
    <property type="entry name" value="ACETYLTRANSFERASE"/>
    <property type="match status" value="1"/>
</dbReference>
<feature type="transmembrane region" description="Helical" evidence="1">
    <location>
        <begin position="100"/>
        <end position="120"/>
    </location>
</feature>
<sequence>MNLKTTSQDISNNEGKLLSLQLLRCIAVVLVVNAHAIDNQINLNIGESFQQNFYFLENFGAVGVDIFFVLSGFIISLVAKKYLRLYGFRDFLIKRLIRVLPIYWIVTLITIAFSVFTSNISSLTSVNSPNRYFLKSFFILPFFDGEYFRNPIIVQGWTLSFELYFYIVVAIFLISKSKYIVVTSFLFITSLVATGMVFYNNSNVIFKFISNPINLEFVFGCIIGCIYSSKIQVSRSFSLVLNLIALIGLGVTLFVGYGDIGNHDNIVNGHLSMIRLLLWGVPCSLLVASLVFLESFVSKQIPKFLILIGDASYSIYLTQYLSLKILSDVWKSLKLTYPDVFIIISVGFSVLVGTIFYFTVEKKLINYLNRQYNCFCKKRDSLLIKSS</sequence>
<keyword evidence="3" id="KW-0808">Transferase</keyword>
<keyword evidence="3" id="KW-0012">Acyltransferase</keyword>
<feature type="transmembrane region" description="Helical" evidence="1">
    <location>
        <begin position="179"/>
        <end position="199"/>
    </location>
</feature>
<reference evidence="3 4" key="1">
    <citation type="submission" date="2020-04" db="EMBL/GenBank/DDBJ databases">
        <title>Genome-Wide Identification of 5-Methylcytosine Sites in Bacterial Genomes By High-Throughput Sequencing of MspJI Restriction Fragments.</title>
        <authorList>
            <person name="Wu V."/>
        </authorList>
    </citation>
    <scope>NUCLEOTIDE SEQUENCE [LARGE SCALE GENOMIC DNA]</scope>
    <source>
        <strain evidence="3 4">CCAP 1403/13f</strain>
    </source>
</reference>
<feature type="transmembrane region" description="Helical" evidence="1">
    <location>
        <begin position="152"/>
        <end position="174"/>
    </location>
</feature>
<dbReference type="KEGG" id="dfs:HGD76_08535"/>
<reference evidence="3 4" key="2">
    <citation type="submission" date="2020-04" db="EMBL/GenBank/DDBJ databases">
        <authorList>
            <person name="Fomenkov A."/>
            <person name="Anton B.P."/>
            <person name="Roberts R.J."/>
        </authorList>
    </citation>
    <scope>NUCLEOTIDE SEQUENCE [LARGE SCALE GENOMIC DNA]</scope>
    <source>
        <strain evidence="3 4">CCAP 1403/13f</strain>
    </source>
</reference>
<dbReference type="EMBL" id="CP051206">
    <property type="protein sequence ID" value="QJB44226.1"/>
    <property type="molecule type" value="Genomic_DNA"/>
</dbReference>
<accession>A0A6H2BZ33</accession>
<dbReference type="GO" id="GO:0016020">
    <property type="term" value="C:membrane"/>
    <property type="evidence" value="ECO:0007669"/>
    <property type="project" value="TreeGrafter"/>
</dbReference>
<protein>
    <submittedName>
        <fullName evidence="3">Acyltransferase</fullName>
    </submittedName>
</protein>
<feature type="transmembrane region" description="Helical" evidence="1">
    <location>
        <begin position="60"/>
        <end position="79"/>
    </location>
</feature>
<evidence type="ECO:0000313" key="3">
    <source>
        <dbReference type="EMBL" id="QJB44226.1"/>
    </source>
</evidence>
<feature type="domain" description="Acyltransferase 3" evidence="2">
    <location>
        <begin position="19"/>
        <end position="355"/>
    </location>
</feature>
<dbReference type="GO" id="GO:0016747">
    <property type="term" value="F:acyltransferase activity, transferring groups other than amino-acyl groups"/>
    <property type="evidence" value="ECO:0007669"/>
    <property type="project" value="InterPro"/>
</dbReference>
<keyword evidence="1" id="KW-1133">Transmembrane helix</keyword>